<keyword evidence="2" id="KW-1185">Reference proteome</keyword>
<reference evidence="1 2" key="1">
    <citation type="journal article" date="2019" name="Nat. Ecol. Evol.">
        <title>Megaphylogeny resolves global patterns of mushroom evolution.</title>
        <authorList>
            <person name="Varga T."/>
            <person name="Krizsan K."/>
            <person name="Foldi C."/>
            <person name="Dima B."/>
            <person name="Sanchez-Garcia M."/>
            <person name="Sanchez-Ramirez S."/>
            <person name="Szollosi G.J."/>
            <person name="Szarkandi J.G."/>
            <person name="Papp V."/>
            <person name="Albert L."/>
            <person name="Andreopoulos W."/>
            <person name="Angelini C."/>
            <person name="Antonin V."/>
            <person name="Barry K.W."/>
            <person name="Bougher N.L."/>
            <person name="Buchanan P."/>
            <person name="Buyck B."/>
            <person name="Bense V."/>
            <person name="Catcheside P."/>
            <person name="Chovatia M."/>
            <person name="Cooper J."/>
            <person name="Damon W."/>
            <person name="Desjardin D."/>
            <person name="Finy P."/>
            <person name="Geml J."/>
            <person name="Haridas S."/>
            <person name="Hughes K."/>
            <person name="Justo A."/>
            <person name="Karasinski D."/>
            <person name="Kautmanova I."/>
            <person name="Kiss B."/>
            <person name="Kocsube S."/>
            <person name="Kotiranta H."/>
            <person name="LaButti K.M."/>
            <person name="Lechner B.E."/>
            <person name="Liimatainen K."/>
            <person name="Lipzen A."/>
            <person name="Lukacs Z."/>
            <person name="Mihaltcheva S."/>
            <person name="Morgado L.N."/>
            <person name="Niskanen T."/>
            <person name="Noordeloos M.E."/>
            <person name="Ohm R.A."/>
            <person name="Ortiz-Santana B."/>
            <person name="Ovrebo C."/>
            <person name="Racz N."/>
            <person name="Riley R."/>
            <person name="Savchenko A."/>
            <person name="Shiryaev A."/>
            <person name="Soop K."/>
            <person name="Spirin V."/>
            <person name="Szebenyi C."/>
            <person name="Tomsovsky M."/>
            <person name="Tulloss R.E."/>
            <person name="Uehling J."/>
            <person name="Grigoriev I.V."/>
            <person name="Vagvolgyi C."/>
            <person name="Papp T."/>
            <person name="Martin F.M."/>
            <person name="Miettinen O."/>
            <person name="Hibbett D.S."/>
            <person name="Nagy L.G."/>
        </authorList>
    </citation>
    <scope>NUCLEOTIDE SEQUENCE [LARGE SCALE GENOMIC DNA]</scope>
    <source>
        <strain evidence="1 2">NL-1719</strain>
    </source>
</reference>
<gene>
    <name evidence="1" type="ORF">BDN72DRAFT_444997</name>
</gene>
<dbReference type="EMBL" id="ML208262">
    <property type="protein sequence ID" value="TFK75571.1"/>
    <property type="molecule type" value="Genomic_DNA"/>
</dbReference>
<evidence type="ECO:0000313" key="2">
    <source>
        <dbReference type="Proteomes" id="UP000308600"/>
    </source>
</evidence>
<protein>
    <submittedName>
        <fullName evidence="1">Cytochrome P450 monooxygenase</fullName>
    </submittedName>
</protein>
<proteinExistence type="predicted"/>
<keyword evidence="1" id="KW-0560">Oxidoreductase</keyword>
<organism evidence="1 2">
    <name type="scientific">Pluteus cervinus</name>
    <dbReference type="NCBI Taxonomy" id="181527"/>
    <lineage>
        <taxon>Eukaryota</taxon>
        <taxon>Fungi</taxon>
        <taxon>Dikarya</taxon>
        <taxon>Basidiomycota</taxon>
        <taxon>Agaricomycotina</taxon>
        <taxon>Agaricomycetes</taxon>
        <taxon>Agaricomycetidae</taxon>
        <taxon>Agaricales</taxon>
        <taxon>Pluteineae</taxon>
        <taxon>Pluteaceae</taxon>
        <taxon>Pluteus</taxon>
    </lineage>
</organism>
<accession>A0ACD3BD42</accession>
<sequence>MLVYYGILLSVSLYFVKRWVNARRIGPRPPGPPPLPVLGNLLNLPKEKQWETFQKWAQTYGDIVSLSVVGRTMILLNSRQEAIEMLEGKGNLYSDRPSIPILEFMGWTNSPALAQSKSQAWKQGRKFFHQLFGTNAFVARFNSVQERETRQFLLRMLEDSDDLSGNIRTTMVAIIMRIAYGYHVKSVDDPFVRSAEQALEDFSNVTAPGKFLVNLIPALKHMPGWAPGGGFKRLLPGWVKTVSDTVEKPHSFVKRQMALGIAEDSTTSRLLEENGGDSIDLETELSIKWIGTTMYLAAADTSTISIKAFFMAMTLFPECQKKAQAELDAVVGRSRLPDCTDRDSLPYVHALVLEVMRCHTAIPLGFPHTVSEDNIYKGYYIPRDSMIMPNIWAMTHDPVVHPDPMTFNPERFLSSAGHSPEPDPRHVIFGFGRRICPGRLLADTSVFLSCAMTLSVFDISPHMENGTPVLPVMDHMSGTISHPPPFKCTIRPRSEAAVALIHAS</sequence>
<keyword evidence="1" id="KW-0503">Monooxygenase</keyword>
<evidence type="ECO:0000313" key="1">
    <source>
        <dbReference type="EMBL" id="TFK75571.1"/>
    </source>
</evidence>
<name>A0ACD3BD42_9AGAR</name>
<dbReference type="Proteomes" id="UP000308600">
    <property type="component" value="Unassembled WGS sequence"/>
</dbReference>